<dbReference type="Gene3D" id="2.60.40.650">
    <property type="match status" value="1"/>
</dbReference>
<evidence type="ECO:0000259" key="3">
    <source>
        <dbReference type="Pfam" id="PF13313"/>
    </source>
</evidence>
<accession>A0ABV3G904</accession>
<feature type="region of interest" description="Disordered" evidence="1">
    <location>
        <begin position="613"/>
        <end position="633"/>
    </location>
</feature>
<dbReference type="InterPro" id="IPR025141">
    <property type="entry name" value="DUF4082"/>
</dbReference>
<feature type="domain" description="DUF4082" evidence="3">
    <location>
        <begin position="727"/>
        <end position="872"/>
    </location>
</feature>
<keyword evidence="2" id="KW-0472">Membrane</keyword>
<feature type="domain" description="N,N-dimethylformamidase beta subunit-like C-terminal" evidence="4">
    <location>
        <begin position="172"/>
        <end position="574"/>
    </location>
</feature>
<evidence type="ECO:0000259" key="4">
    <source>
        <dbReference type="Pfam" id="PF20254"/>
    </source>
</evidence>
<name>A0ABV3G904_MICGL</name>
<dbReference type="RefSeq" id="WP_061255438.1">
    <property type="nucleotide sequence ID" value="NZ_JBFALK010000002.1"/>
</dbReference>
<dbReference type="EMBL" id="JBFALK010000002">
    <property type="protein sequence ID" value="MEV0968098.1"/>
    <property type="molecule type" value="Genomic_DNA"/>
</dbReference>
<proteinExistence type="predicted"/>
<dbReference type="SUPFAM" id="SSF81296">
    <property type="entry name" value="E set domains"/>
    <property type="match status" value="1"/>
</dbReference>
<keyword evidence="2" id="KW-0812">Transmembrane</keyword>
<organism evidence="5 6">
    <name type="scientific">Microtetraspora glauca</name>
    <dbReference type="NCBI Taxonomy" id="1996"/>
    <lineage>
        <taxon>Bacteria</taxon>
        <taxon>Bacillati</taxon>
        <taxon>Actinomycetota</taxon>
        <taxon>Actinomycetes</taxon>
        <taxon>Streptosporangiales</taxon>
        <taxon>Streptosporangiaceae</taxon>
        <taxon>Microtetraspora</taxon>
    </lineage>
</organism>
<feature type="transmembrane region" description="Helical" evidence="2">
    <location>
        <begin position="14"/>
        <end position="33"/>
    </location>
</feature>
<dbReference type="InterPro" id="IPR014756">
    <property type="entry name" value="Ig_E-set"/>
</dbReference>
<evidence type="ECO:0000313" key="6">
    <source>
        <dbReference type="Proteomes" id="UP001551675"/>
    </source>
</evidence>
<dbReference type="Pfam" id="PF20254">
    <property type="entry name" value="DMFA2_C"/>
    <property type="match status" value="1"/>
</dbReference>
<feature type="domain" description="DUF4082" evidence="3">
    <location>
        <begin position="1047"/>
        <end position="1192"/>
    </location>
</feature>
<keyword evidence="6" id="KW-1185">Reference proteome</keyword>
<gene>
    <name evidence="5" type="ORF">AB0I59_05650</name>
</gene>
<dbReference type="Pfam" id="PF13313">
    <property type="entry name" value="DUF4082"/>
    <property type="match status" value="3"/>
</dbReference>
<comment type="caution">
    <text evidence="5">The sequence shown here is derived from an EMBL/GenBank/DDBJ whole genome shotgun (WGS) entry which is preliminary data.</text>
</comment>
<reference evidence="5 6" key="1">
    <citation type="submission" date="2024-06" db="EMBL/GenBank/DDBJ databases">
        <title>The Natural Products Discovery Center: Release of the First 8490 Sequenced Strains for Exploring Actinobacteria Biosynthetic Diversity.</title>
        <authorList>
            <person name="Kalkreuter E."/>
            <person name="Kautsar S.A."/>
            <person name="Yang D."/>
            <person name="Bader C.D."/>
            <person name="Teijaro C.N."/>
            <person name="Fluegel L."/>
            <person name="Davis C.M."/>
            <person name="Simpson J.R."/>
            <person name="Lauterbach L."/>
            <person name="Steele A.D."/>
            <person name="Gui C."/>
            <person name="Meng S."/>
            <person name="Li G."/>
            <person name="Viehrig K."/>
            <person name="Ye F."/>
            <person name="Su P."/>
            <person name="Kiefer A.F."/>
            <person name="Nichols A."/>
            <person name="Cepeda A.J."/>
            <person name="Yan W."/>
            <person name="Fan B."/>
            <person name="Jiang Y."/>
            <person name="Adhikari A."/>
            <person name="Zheng C.-J."/>
            <person name="Schuster L."/>
            <person name="Cowan T.M."/>
            <person name="Smanski M.J."/>
            <person name="Chevrette M.G."/>
            <person name="De Carvalho L.P.S."/>
            <person name="Shen B."/>
        </authorList>
    </citation>
    <scope>NUCLEOTIDE SEQUENCE [LARGE SCALE GENOMIC DNA]</scope>
    <source>
        <strain evidence="5 6">NPDC050100</strain>
    </source>
</reference>
<feature type="domain" description="DUF4082" evidence="3">
    <location>
        <begin position="888"/>
        <end position="1032"/>
    </location>
</feature>
<evidence type="ECO:0000256" key="1">
    <source>
        <dbReference type="SAM" id="MobiDB-lite"/>
    </source>
</evidence>
<evidence type="ECO:0000313" key="5">
    <source>
        <dbReference type="EMBL" id="MEV0968098.1"/>
    </source>
</evidence>
<protein>
    <submittedName>
        <fullName evidence="5">DUF4082 domain-containing protein</fullName>
    </submittedName>
</protein>
<feature type="region of interest" description="Disordered" evidence="1">
    <location>
        <begin position="76"/>
        <end position="102"/>
    </location>
</feature>
<evidence type="ECO:0000256" key="2">
    <source>
        <dbReference type="SAM" id="Phobius"/>
    </source>
</evidence>
<keyword evidence="2" id="KW-1133">Transmembrane helix</keyword>
<dbReference type="Proteomes" id="UP001551675">
    <property type="component" value="Unassembled WGS sequence"/>
</dbReference>
<sequence>MPNITTNPSSDRRLLRAGLIVFGLGLIMVIGLLDSSSSAEKARQDGPVLHTSTTTGAGTALPAVAKTLAQAHPAGSATTLARAHKTGSAKKIGGTSRGPAARSRAVSARELRAACPPTSIICLENSLPGTPPSQWDIPGAGSTNIQGFATQMSVDHGQTVQFKVNTNATAYRVDIYRVGYYGGDGARQITSITPSAALPQTQPACVSDTSTGLYDCGNWAVSASWAVPASAVSGVYLANLVRTDGTTGASQIIFVVRDDERGSDILLQTSDATWQAYNTFGGGSLYLAPTSAGRAFKVSYNRPVTTRGSSCCNGSVEGYFFDSEYPMIRWIEANGYDVSYTTDVDTAMRPAALLTHKMYMSSGHDEYWSNEMRNNVVAAQNQGVNLAFFSGNEMFWKTRWEASVDGSATPFRTLVCYKETLANAKIDPSTQWTGTWRDPRFSPPSDGGRPENAVTGTWFRVNGTANNSITVPAEFGDMRLWRNTSIATLQPGQTAVFPAGTLGYEWDVTPNNGVEPAGPVKYSRTPVTVTSTYLVNFGSTFGPGTATHALTLYKAPSKALTFGAGTTQWAWGLDAVHDRAGSPTDINMQQATVNLFADMGAQPASLQPGLVPATASTDTSPPTSTITSPASGSTVDTLTTTVIQGTASDTGGGVVGGVEVSVDGGATWNPATGRSSWQYRWQPTTAGPVTISVRAVDDIGNLQTTPTTLNVTVVTACTACTIFAPTDVPAVDSSPDSNSVELGVRFQTSQAGVIRGIRFYKGALNTGTHTGNLWSSSGQLLASATFTNETSSGWQQVNFATPVTVTAGMTYVASYFAPSGHYSFTRPYFTTPHTNGPLTALADGAGGGNGVYSYGSTSSFPTNTFQSSNYWVDVLFVPMDSLWDDTFVPAVLSSPDSQSVTLGVKFQAVTSGMVTGIRFYKGPQNTGTHIGSLWTSTGQQLASATFTNESASGWQQVTFSAPVSIVANTTYIVSYLAPSGHYSTNNSYFTDAYANGALVSPQDGDQGGNGVYAYGATNTFPSNTYQATNYWVDVMFVPSASLWDNGTVPAVVTQPDPQPVALGVKFSSITGGSIRGIRFYKGPLNTGTHTVSLWTSDGQLLASTTSFGETASGWQQVFFLTPVPVSAGTTYVASYHTTSGYYSVTRPYFTTQYTNEPLIGLADGAQGGNGVYAYSATNTFPTNTFQATNYWVDVVFDVY</sequence>
<dbReference type="Pfam" id="PF17957">
    <property type="entry name" value="Big_7"/>
    <property type="match status" value="1"/>
</dbReference>
<dbReference type="InterPro" id="IPR046540">
    <property type="entry name" value="DMFA2_C"/>
</dbReference>